<dbReference type="SMART" id="SM00382">
    <property type="entry name" value="AAA"/>
    <property type="match status" value="2"/>
</dbReference>
<dbReference type="Gene3D" id="3.40.50.300">
    <property type="entry name" value="P-loop containing nucleotide triphosphate hydrolases"/>
    <property type="match status" value="3"/>
</dbReference>
<dbReference type="InterPro" id="IPR051309">
    <property type="entry name" value="ABCF_ATPase"/>
</dbReference>
<keyword evidence="1" id="KW-0547">Nucleotide-binding</keyword>
<dbReference type="Proteomes" id="UP000051733">
    <property type="component" value="Unassembled WGS sequence"/>
</dbReference>
<dbReference type="InterPro" id="IPR017871">
    <property type="entry name" value="ABC_transporter-like_CS"/>
</dbReference>
<protein>
    <submittedName>
        <fullName evidence="5">ABC transporter ATPase</fullName>
    </submittedName>
</protein>
<dbReference type="InterPro" id="IPR003593">
    <property type="entry name" value="AAA+_ATPase"/>
</dbReference>
<comment type="caution">
    <text evidence="5">The sequence shown here is derived from an EMBL/GenBank/DDBJ whole genome shotgun (WGS) entry which is preliminary data.</text>
</comment>
<evidence type="ECO:0000256" key="1">
    <source>
        <dbReference type="ARBA" id="ARBA00022741"/>
    </source>
</evidence>
<feature type="region of interest" description="Disordered" evidence="3">
    <location>
        <begin position="217"/>
        <end position="242"/>
    </location>
</feature>
<evidence type="ECO:0000259" key="4">
    <source>
        <dbReference type="PROSITE" id="PS50893"/>
    </source>
</evidence>
<feature type="domain" description="ABC transporter" evidence="4">
    <location>
        <begin position="301"/>
        <end position="509"/>
    </location>
</feature>
<evidence type="ECO:0000256" key="3">
    <source>
        <dbReference type="SAM" id="MobiDB-lite"/>
    </source>
</evidence>
<feature type="domain" description="ABC transporter" evidence="4">
    <location>
        <begin position="36"/>
        <end position="206"/>
    </location>
</feature>
<evidence type="ECO:0000313" key="6">
    <source>
        <dbReference type="Proteomes" id="UP000051733"/>
    </source>
</evidence>
<reference evidence="5 6" key="1">
    <citation type="journal article" date="2015" name="Genome Announc.">
        <title>Expanding the biotechnology potential of lactobacilli through comparative genomics of 213 strains and associated genera.</title>
        <authorList>
            <person name="Sun Z."/>
            <person name="Harris H.M."/>
            <person name="McCann A."/>
            <person name="Guo C."/>
            <person name="Argimon S."/>
            <person name="Zhang W."/>
            <person name="Yang X."/>
            <person name="Jeffery I.B."/>
            <person name="Cooney J.C."/>
            <person name="Kagawa T.F."/>
            <person name="Liu W."/>
            <person name="Song Y."/>
            <person name="Salvetti E."/>
            <person name="Wrobel A."/>
            <person name="Rasinkangas P."/>
            <person name="Parkhill J."/>
            <person name="Rea M.C."/>
            <person name="O'Sullivan O."/>
            <person name="Ritari J."/>
            <person name="Douillard F.P."/>
            <person name="Paul Ross R."/>
            <person name="Yang R."/>
            <person name="Briner A.E."/>
            <person name="Felis G.E."/>
            <person name="de Vos W.M."/>
            <person name="Barrangou R."/>
            <person name="Klaenhammer T.R."/>
            <person name="Caufield P.W."/>
            <person name="Cui Y."/>
            <person name="Zhang H."/>
            <person name="O'Toole P.W."/>
        </authorList>
    </citation>
    <scope>NUCLEOTIDE SEQUENCE [LARGE SCALE GENOMIC DNA]</scope>
    <source>
        <strain evidence="5 6">DSM 20634</strain>
    </source>
</reference>
<feature type="compositionally biased region" description="Basic residues" evidence="3">
    <location>
        <begin position="229"/>
        <end position="240"/>
    </location>
</feature>
<evidence type="ECO:0000313" key="5">
    <source>
        <dbReference type="EMBL" id="KRM61879.1"/>
    </source>
</evidence>
<evidence type="ECO:0000256" key="2">
    <source>
        <dbReference type="ARBA" id="ARBA00022840"/>
    </source>
</evidence>
<dbReference type="AlphaFoldDB" id="A0A0R2A4D9"/>
<dbReference type="EMBL" id="AYYY01000018">
    <property type="protein sequence ID" value="KRM61879.1"/>
    <property type="molecule type" value="Genomic_DNA"/>
</dbReference>
<gene>
    <name evidence="5" type="ORF">FC26_GL001154</name>
</gene>
<dbReference type="PATRIC" id="fig|1423813.3.peg.1173"/>
<dbReference type="CDD" id="cd03221">
    <property type="entry name" value="ABCF_EF-3"/>
    <property type="match status" value="2"/>
</dbReference>
<name>A0A0R2A4D9_9LACO</name>
<dbReference type="PANTHER" id="PTHR42855:SF2">
    <property type="entry name" value="DRUG RESISTANCE ABC TRANSPORTER,ATP-BINDING PROTEIN"/>
    <property type="match status" value="1"/>
</dbReference>
<dbReference type="GO" id="GO:0016887">
    <property type="term" value="F:ATP hydrolysis activity"/>
    <property type="evidence" value="ECO:0007669"/>
    <property type="project" value="InterPro"/>
</dbReference>
<organism evidence="5 6">
    <name type="scientific">Paucilactobacillus vaccinostercus DSM 20634</name>
    <dbReference type="NCBI Taxonomy" id="1423813"/>
    <lineage>
        <taxon>Bacteria</taxon>
        <taxon>Bacillati</taxon>
        <taxon>Bacillota</taxon>
        <taxon>Bacilli</taxon>
        <taxon>Lactobacillales</taxon>
        <taxon>Lactobacillaceae</taxon>
        <taxon>Paucilactobacillus</taxon>
    </lineage>
</organism>
<dbReference type="SUPFAM" id="SSF52540">
    <property type="entry name" value="P-loop containing nucleoside triphosphate hydrolases"/>
    <property type="match status" value="2"/>
</dbReference>
<dbReference type="InterPro" id="IPR003439">
    <property type="entry name" value="ABC_transporter-like_ATP-bd"/>
</dbReference>
<proteinExistence type="predicted"/>
<dbReference type="PANTHER" id="PTHR42855">
    <property type="entry name" value="ABC TRANSPORTER ATP-BINDING SUBUNIT"/>
    <property type="match status" value="1"/>
</dbReference>
<dbReference type="STRING" id="1423813.FC26_GL001154"/>
<keyword evidence="2" id="KW-0067">ATP-binding</keyword>
<sequence length="536" mass="60146">MQAVFQNSRHTWKRVCFLCALIDSVPTRGDGDMQQIKLADIEATVAGKFLFSAAALTASTGDVIGIVGHNGAGKTTLMKIISGDSHVFTGQRHVAQSVMIVDQVLPFDERSGGQTVMAQVRTALAAKTAILILDEPTTNLDQQHQSWLVSKIKQYAGTLLVVSHDQNFLRQIATKMWAIEDQTFHEFNGTFDEYCRDQKQITERQQQEYERQHRQERQLKQAVQQRQQKAQKIRRGSRRMGRLERANTKSIREQNAGKMEQGAKALLKRAERQVKVTKPVTSAKIKLMPTDFPVFHGKTVLRTDDLMLERDGHMLLRHATMALKPGERLALMGPNGSGKSTLITWIIGHNQQTQISPRAKVGYFNQDLTQLDGQLTVWQLLSRVGVLDDDRTRQIAGAFGVHAAVYDQRIDTLSGGERVKLQVLSVIISDSNVLILDEPTNFLDDQALAALADYLVAYPGTVLFVSHDEAFVNQVATRRVVIEHQLLRDPAKTVLQARPATKLPLLQLKYDRLMSDPDADSGVLQQLKREIEHLKL</sequence>
<dbReference type="GO" id="GO:0005524">
    <property type="term" value="F:ATP binding"/>
    <property type="evidence" value="ECO:0007669"/>
    <property type="project" value="UniProtKB-KW"/>
</dbReference>
<dbReference type="InterPro" id="IPR027417">
    <property type="entry name" value="P-loop_NTPase"/>
</dbReference>
<dbReference type="PROSITE" id="PS50893">
    <property type="entry name" value="ABC_TRANSPORTER_2"/>
    <property type="match status" value="2"/>
</dbReference>
<dbReference type="Pfam" id="PF00005">
    <property type="entry name" value="ABC_tran"/>
    <property type="match status" value="2"/>
</dbReference>
<accession>A0A0R2A4D9</accession>
<dbReference type="PROSITE" id="PS00211">
    <property type="entry name" value="ABC_TRANSPORTER_1"/>
    <property type="match status" value="1"/>
</dbReference>
<keyword evidence="6" id="KW-1185">Reference proteome</keyword>